<dbReference type="RefSeq" id="WP_345571007.1">
    <property type="nucleotide sequence ID" value="NZ_BAAAZX010000041.1"/>
</dbReference>
<keyword evidence="2" id="KW-1185">Reference proteome</keyword>
<protein>
    <submittedName>
        <fullName evidence="1">Uncharacterized protein</fullName>
    </submittedName>
</protein>
<organism evidence="1 2">
    <name type="scientific">Streptomyces plumbiresistens</name>
    <dbReference type="NCBI Taxonomy" id="511811"/>
    <lineage>
        <taxon>Bacteria</taxon>
        <taxon>Bacillati</taxon>
        <taxon>Actinomycetota</taxon>
        <taxon>Actinomycetes</taxon>
        <taxon>Kitasatosporales</taxon>
        <taxon>Streptomycetaceae</taxon>
        <taxon>Streptomyces</taxon>
    </lineage>
</organism>
<sequence length="95" mass="9108">MSTHHPGASAPQPEPARTAARPLTCPQICGITVFPLLGAGLAVAGVPVDEVLTLLAGCGAIGAGTIAAAGGGRRLLTALATAAVRTAASTEPGAK</sequence>
<accession>A0ABP7TK92</accession>
<name>A0ABP7TK92_9ACTN</name>
<dbReference type="Proteomes" id="UP001500456">
    <property type="component" value="Unassembled WGS sequence"/>
</dbReference>
<dbReference type="EMBL" id="BAAAZX010000041">
    <property type="protein sequence ID" value="GAA4027295.1"/>
    <property type="molecule type" value="Genomic_DNA"/>
</dbReference>
<reference evidence="2" key="1">
    <citation type="journal article" date="2019" name="Int. J. Syst. Evol. Microbiol.">
        <title>The Global Catalogue of Microorganisms (GCM) 10K type strain sequencing project: providing services to taxonomists for standard genome sequencing and annotation.</title>
        <authorList>
            <consortium name="The Broad Institute Genomics Platform"/>
            <consortium name="The Broad Institute Genome Sequencing Center for Infectious Disease"/>
            <person name="Wu L."/>
            <person name="Ma J."/>
        </authorList>
    </citation>
    <scope>NUCLEOTIDE SEQUENCE [LARGE SCALE GENOMIC DNA]</scope>
    <source>
        <strain evidence="2">JCM 16924</strain>
    </source>
</reference>
<evidence type="ECO:0000313" key="1">
    <source>
        <dbReference type="EMBL" id="GAA4027295.1"/>
    </source>
</evidence>
<gene>
    <name evidence="1" type="ORF">GCM10022232_86350</name>
</gene>
<comment type="caution">
    <text evidence="1">The sequence shown here is derived from an EMBL/GenBank/DDBJ whole genome shotgun (WGS) entry which is preliminary data.</text>
</comment>
<proteinExistence type="predicted"/>
<evidence type="ECO:0000313" key="2">
    <source>
        <dbReference type="Proteomes" id="UP001500456"/>
    </source>
</evidence>